<evidence type="ECO:0000313" key="1">
    <source>
        <dbReference type="EMBL" id="PEC22190.1"/>
    </source>
</evidence>
<reference evidence="1 2" key="1">
    <citation type="submission" date="2017-09" db="EMBL/GenBank/DDBJ databases">
        <title>Large-scale bioinformatics analysis of Bacillus genomes uncovers conserved roles of natural products in bacterial physiology.</title>
        <authorList>
            <consortium name="Agbiome Team Llc"/>
            <person name="Bleich R.M."/>
            <person name="Grubbs K.J."/>
            <person name="Santa Maria K.C."/>
            <person name="Allen S.E."/>
            <person name="Farag S."/>
            <person name="Shank E.A."/>
            <person name="Bowers A."/>
        </authorList>
    </citation>
    <scope>NUCLEOTIDE SEQUENCE [LARGE SCALE GENOMIC DNA]</scope>
    <source>
        <strain evidence="1 2">AFS096845</strain>
    </source>
</reference>
<name>A0A2A7HZ45_BACCE</name>
<proteinExistence type="predicted"/>
<accession>A0A2A7HZ45</accession>
<organism evidence="1 2">
    <name type="scientific">Bacillus cereus</name>
    <dbReference type="NCBI Taxonomy" id="1396"/>
    <lineage>
        <taxon>Bacteria</taxon>
        <taxon>Bacillati</taxon>
        <taxon>Bacillota</taxon>
        <taxon>Bacilli</taxon>
        <taxon>Bacillales</taxon>
        <taxon>Bacillaceae</taxon>
        <taxon>Bacillus</taxon>
        <taxon>Bacillus cereus group</taxon>
    </lineage>
</organism>
<dbReference type="AlphaFoldDB" id="A0A2A7HZ45"/>
<dbReference type="Proteomes" id="UP000220006">
    <property type="component" value="Unassembled WGS sequence"/>
</dbReference>
<sequence length="65" mass="7940">MYKYYNKAKKIKQLSGFKKRKDAVIYLRKNLDTGKYYVGRAKSWARYERRQKNMQTRMGKIISLQ</sequence>
<protein>
    <submittedName>
        <fullName evidence="1">Uncharacterized protein</fullName>
    </submittedName>
</protein>
<gene>
    <name evidence="1" type="ORF">COM96_10385</name>
</gene>
<comment type="caution">
    <text evidence="1">The sequence shown here is derived from an EMBL/GenBank/DDBJ whole genome shotgun (WGS) entry which is preliminary data.</text>
</comment>
<dbReference type="EMBL" id="NVLK01000021">
    <property type="protein sequence ID" value="PEC22190.1"/>
    <property type="molecule type" value="Genomic_DNA"/>
</dbReference>
<evidence type="ECO:0000313" key="2">
    <source>
        <dbReference type="Proteomes" id="UP000220006"/>
    </source>
</evidence>